<dbReference type="Proteomes" id="UP000308199">
    <property type="component" value="Unassembled WGS sequence"/>
</dbReference>
<comment type="caution">
    <text evidence="2">The sequence shown here is derived from an EMBL/GenBank/DDBJ whole genome shotgun (WGS) entry which is preliminary data.</text>
</comment>
<dbReference type="InterPro" id="IPR000873">
    <property type="entry name" value="AMP-dep_synth/lig_dom"/>
</dbReference>
<dbReference type="Pfam" id="PF00501">
    <property type="entry name" value="AMP-binding"/>
    <property type="match status" value="1"/>
</dbReference>
<feature type="non-terminal residue" evidence="2">
    <location>
        <position position="522"/>
    </location>
</feature>
<dbReference type="PANTHER" id="PTHR43201:SF3">
    <property type="entry name" value="ENZYME, PUTATIVE (JCVI)-RELATED"/>
    <property type="match status" value="1"/>
</dbReference>
<proteinExistence type="predicted"/>
<organism evidence="2 3">
    <name type="scientific">Phellinidium pouzarii</name>
    <dbReference type="NCBI Taxonomy" id="167371"/>
    <lineage>
        <taxon>Eukaryota</taxon>
        <taxon>Fungi</taxon>
        <taxon>Dikarya</taxon>
        <taxon>Basidiomycota</taxon>
        <taxon>Agaricomycotina</taxon>
        <taxon>Agaricomycetes</taxon>
        <taxon>Hymenochaetales</taxon>
        <taxon>Hymenochaetaceae</taxon>
        <taxon>Phellinidium</taxon>
    </lineage>
</organism>
<feature type="domain" description="AMP-dependent synthetase/ligase" evidence="1">
    <location>
        <begin position="95"/>
        <end position="359"/>
    </location>
</feature>
<protein>
    <recommendedName>
        <fullName evidence="1">AMP-dependent synthetase/ligase domain-containing protein</fullName>
    </recommendedName>
</protein>
<dbReference type="InterPro" id="IPR042099">
    <property type="entry name" value="ANL_N_sf"/>
</dbReference>
<name>A0A4S4KD34_9AGAM</name>
<reference evidence="2 3" key="1">
    <citation type="submission" date="2019-02" db="EMBL/GenBank/DDBJ databases">
        <title>Genome sequencing of the rare red list fungi Phellinidium pouzarii.</title>
        <authorList>
            <person name="Buettner E."/>
            <person name="Kellner H."/>
        </authorList>
    </citation>
    <scope>NUCLEOTIDE SEQUENCE [LARGE SCALE GENOMIC DNA]</scope>
    <source>
        <strain evidence="2 3">DSM 108285</strain>
    </source>
</reference>
<accession>A0A4S4KD34</accession>
<evidence type="ECO:0000313" key="3">
    <source>
        <dbReference type="Proteomes" id="UP000308199"/>
    </source>
</evidence>
<dbReference type="AlphaFoldDB" id="A0A4S4KD34"/>
<sequence>MLVPSTSQGLHSSTFVQPPLDSSLSFPALFDWQAEHSSNHPLFVFEDAPGLERTILWAEAVQGIHRATQFVRKAVGKSIESSIIEGKPPVIAVLATSDTISFFSFVIGVIRMGWTVFPISPRNSPLAVAALLSQTKATHLFVSIESIIQTLADAALKQADTGSCLKTYRMPVFEDLFPTEGYDPSFEPVPLVEVDEAACPIILHSSGTTAFPKPIYFTYKTLVRNASFPCFGEIDYAGNVFACHAIPMFHSMSMLLITFPVSTGLLVATFKPHSPAVVPNTVNAFESAMVARCDYIFVSPAFAESWSRDSGYVDALAKTKGLIYGGGPLSKAVGDYLVSNGVNVQMIYALTQAVTVNVFPKVPLGMDWEYFRLSPIREAHFKLYGNNEYELVILATEHFRPNVINAVVNGQEAFATGDIVSPHPTKEGYWKVIGRTDDQIMHSTGEKTNPGPLEAMLNQDAIVQGAMMFGRSRFHCGILVQPKEPFAFDPVDTKKVIEFRNLIWPTIEKMNAYAPTYSRIFK</sequence>
<dbReference type="OrthoDB" id="429813at2759"/>
<gene>
    <name evidence="2" type="ORF">EW145_g7985</name>
</gene>
<dbReference type="EMBL" id="SGPK01000994">
    <property type="protein sequence ID" value="THG95287.1"/>
    <property type="molecule type" value="Genomic_DNA"/>
</dbReference>
<dbReference type="Pfam" id="PF23562">
    <property type="entry name" value="AMP-binding_C_3"/>
    <property type="match status" value="1"/>
</dbReference>
<dbReference type="PANTHER" id="PTHR43201">
    <property type="entry name" value="ACYL-COA SYNTHETASE"/>
    <property type="match status" value="1"/>
</dbReference>
<dbReference type="Gene3D" id="3.40.50.12780">
    <property type="entry name" value="N-terminal domain of ligase-like"/>
    <property type="match status" value="1"/>
</dbReference>
<keyword evidence="3" id="KW-1185">Reference proteome</keyword>
<evidence type="ECO:0000259" key="1">
    <source>
        <dbReference type="Pfam" id="PF00501"/>
    </source>
</evidence>
<dbReference type="GO" id="GO:0006631">
    <property type="term" value="P:fatty acid metabolic process"/>
    <property type="evidence" value="ECO:0007669"/>
    <property type="project" value="TreeGrafter"/>
</dbReference>
<evidence type="ECO:0000313" key="2">
    <source>
        <dbReference type="EMBL" id="THG95287.1"/>
    </source>
</evidence>
<dbReference type="SUPFAM" id="SSF56801">
    <property type="entry name" value="Acetyl-CoA synthetase-like"/>
    <property type="match status" value="1"/>
</dbReference>
<dbReference type="GO" id="GO:0031956">
    <property type="term" value="F:medium-chain fatty acid-CoA ligase activity"/>
    <property type="evidence" value="ECO:0007669"/>
    <property type="project" value="TreeGrafter"/>
</dbReference>